<organism evidence="1 2">
    <name type="scientific">Polarella glacialis</name>
    <name type="common">Dinoflagellate</name>
    <dbReference type="NCBI Taxonomy" id="89957"/>
    <lineage>
        <taxon>Eukaryota</taxon>
        <taxon>Sar</taxon>
        <taxon>Alveolata</taxon>
        <taxon>Dinophyceae</taxon>
        <taxon>Suessiales</taxon>
        <taxon>Suessiaceae</taxon>
        <taxon>Polarella</taxon>
    </lineage>
</organism>
<dbReference type="Pfam" id="PF08795">
    <property type="entry name" value="DUF1796"/>
    <property type="match status" value="1"/>
</dbReference>
<dbReference type="AlphaFoldDB" id="A0A813IED8"/>
<proteinExistence type="predicted"/>
<sequence>MQVEKSADAMVGSSPVTNTAWDALLDVPKADPMLTEMMITVRRAANGLTTDQVISFINKCEFISLGCFCAPSYSLQLLGLKKNSFPFDWVRSSLDGIIHCLQAGDSKAAQEVRTFASFAELDTSIEQWDGGDPSRELFAPRRFFGQQLEVFPEGSPRKMQRLVARTQMQVFSIPATFNVALPLSVQCFGKSLEVKLPGSACPGHLVHLYFHEGALSATLSMFVGAQMMFIEHLPVKEVLAISQ</sequence>
<comment type="caution">
    <text evidence="1">The sequence shown here is derived from an EMBL/GenBank/DDBJ whole genome shotgun (WGS) entry which is preliminary data.</text>
</comment>
<protein>
    <submittedName>
        <fullName evidence="1">Uncharacterized protein</fullName>
    </submittedName>
</protein>
<dbReference type="Proteomes" id="UP000626109">
    <property type="component" value="Unassembled WGS sequence"/>
</dbReference>
<name>A0A813IED8_POLGL</name>
<reference evidence="1" key="1">
    <citation type="submission" date="2021-02" db="EMBL/GenBank/DDBJ databases">
        <authorList>
            <person name="Dougan E. K."/>
            <person name="Rhodes N."/>
            <person name="Thang M."/>
            <person name="Chan C."/>
        </authorList>
    </citation>
    <scope>NUCLEOTIDE SEQUENCE</scope>
</reference>
<accession>A0A813IED8</accession>
<evidence type="ECO:0000313" key="1">
    <source>
        <dbReference type="EMBL" id="CAE8648343.1"/>
    </source>
</evidence>
<evidence type="ECO:0000313" key="2">
    <source>
        <dbReference type="Proteomes" id="UP000626109"/>
    </source>
</evidence>
<dbReference type="EMBL" id="CAJNNW010006488">
    <property type="protein sequence ID" value="CAE8648343.1"/>
    <property type="molecule type" value="Genomic_DNA"/>
</dbReference>
<dbReference type="InterPro" id="IPR014903">
    <property type="entry name" value="DUF1796"/>
</dbReference>
<gene>
    <name evidence="1" type="ORF">PGLA2088_LOCUS6488</name>
</gene>